<evidence type="ECO:0000313" key="4">
    <source>
        <dbReference type="Proteomes" id="UP000886520"/>
    </source>
</evidence>
<evidence type="ECO:0000256" key="2">
    <source>
        <dbReference type="SAM" id="MobiDB-lite"/>
    </source>
</evidence>
<comment type="similarity">
    <text evidence="1">Belongs to the HEM-1/HEM-2 family.</text>
</comment>
<organism evidence="3 4">
    <name type="scientific">Adiantum capillus-veneris</name>
    <name type="common">Maidenhair fern</name>
    <dbReference type="NCBI Taxonomy" id="13818"/>
    <lineage>
        <taxon>Eukaryota</taxon>
        <taxon>Viridiplantae</taxon>
        <taxon>Streptophyta</taxon>
        <taxon>Embryophyta</taxon>
        <taxon>Tracheophyta</taxon>
        <taxon>Polypodiopsida</taxon>
        <taxon>Polypodiidae</taxon>
        <taxon>Polypodiales</taxon>
        <taxon>Pteridineae</taxon>
        <taxon>Pteridaceae</taxon>
        <taxon>Vittarioideae</taxon>
        <taxon>Adiantum</taxon>
    </lineage>
</organism>
<name>A0A9D4ZCG0_ADICA</name>
<evidence type="ECO:0000313" key="3">
    <source>
        <dbReference type="EMBL" id="KAI5070089.1"/>
    </source>
</evidence>
<comment type="caution">
    <text evidence="3">The sequence shown here is derived from an EMBL/GenBank/DDBJ whole genome shotgun (WGS) entry which is preliminary data.</text>
</comment>
<dbReference type="InterPro" id="IPR019137">
    <property type="entry name" value="Nck-associated_protein-1"/>
</dbReference>
<feature type="compositionally biased region" description="Polar residues" evidence="2">
    <location>
        <begin position="727"/>
        <end position="740"/>
    </location>
</feature>
<dbReference type="GO" id="GO:0030031">
    <property type="term" value="P:cell projection assembly"/>
    <property type="evidence" value="ECO:0007669"/>
    <property type="project" value="TreeGrafter"/>
</dbReference>
<dbReference type="Pfam" id="PF09735">
    <property type="entry name" value="Nckap1"/>
    <property type="match status" value="1"/>
</dbReference>
<dbReference type="GO" id="GO:0030866">
    <property type="term" value="P:cortical actin cytoskeleton organization"/>
    <property type="evidence" value="ECO:0007669"/>
    <property type="project" value="TreeGrafter"/>
</dbReference>
<feature type="region of interest" description="Disordered" evidence="2">
    <location>
        <begin position="1349"/>
        <end position="1369"/>
    </location>
</feature>
<reference evidence="3" key="1">
    <citation type="submission" date="2021-01" db="EMBL/GenBank/DDBJ databases">
        <title>Adiantum capillus-veneris genome.</title>
        <authorList>
            <person name="Fang Y."/>
            <person name="Liao Q."/>
        </authorList>
    </citation>
    <scope>NUCLEOTIDE SEQUENCE</scope>
    <source>
        <strain evidence="3">H3</strain>
        <tissue evidence="3">Leaf</tissue>
    </source>
</reference>
<gene>
    <name evidence="3" type="ORF">GOP47_0014432</name>
</gene>
<sequence>MEDFGYSQHYDYMGSSSPSWKETGTAASSSNQDSKISQKLHQIDAVLQLCDLAEGLMTKLYKFRQILDNPDMGSYQFSELFWKAGVFPELPKLCMHMAKKFPEHPSKLQLEKVDKMAYDQFRDGAESSLFAMDPWVMVLLDLMKFREQAVKVILELCSTVITLQPNQNPLILHGFMNLFCLYVRLHLLSAKVPRKMLLQTYNLTHTFLKNGRDYEFYHRLVQYVDSYDPPLKGLQEDFNLVISPRVGEILEGIAPTLLLGVDYQKLRNEGFLSPFHPRYPDKLTNSAHPARAQDLAFMDSYQNWVLIGYLVCPNELLRGSGMDIAVAMLRDTLVLPLFRDEFVLVHDEYQLHVLPKIDESKRTAKAGRKQKDADQEYNLAKQVKKMICDSHELAVSRAETNHRERRTFLRQELSRMVLFFSDQPSLVAPNIQMVFSALSMARTEVIWYFTHVGVLAGKPKGRLVPVEIEATDPSIGFLLSSMDKLQGLIQKYVSAVRGYALGYLAGAGERIKLLLSSPGMVALDYEPPLQDILNSVSRHLEKLPKFHMETNFSDAINLSGFRKEWISLMMLASSSRSTVNVRHLEKAAVPTGKESIISEGNAAYLWSRCVDDIEGQLSQHSSLKTLYFYRQHLKTVFRHTMFGPEGRPQHCCAWLRIAGSFVENVHAAVPEEEKEITEESISYVESVLESIMGGFEGLINILDSEGGFGSLEYKLSPDQAAIRLNQAAKSGNPSSKSLRSTLDLPLPGNESEPANRDAVKMLEAAVQRLTGLCTALNDMEPICLLGHVFISQEYLREHVLNNFKRRLLGVINPEREQQRPSQIEALLLRHMQIVHLIEKHVSMDLKQGLRDTLLKEAFVGPMRDLHEADIMENVGGAAVSVVCNWYMDNVVKDVSGSAVVFNPSDKTFRSSKPLGGGNTGEILADLGELKSFVRVFGPYGVDNLENLLYEYLSVLVGCIDLALRSNRDALETLALNMHNQPERSLALKQVQDIESLMAFSIQIGHALSFRLLLAEACADVLGATTPAVFSLLSDFSKYAPLSIPEKEEVLKLKMLANRLGASSQQDHIVLHSVLKKLGGAGDSMWILLPYLFVSCMISQVWSSSTYSIHTGGFNNNVHCLARCINAVMVASEFIRLERKELQRQHSQKQLGRDDMEMEKLESEALTLEGIAAVEANIKSSMKTYVQCSAVIVLDSWNESNRSPLVAKLIFLEQLCAISNYLPRSTLESHVPYTVLRSIYQLYYENAVPTLMLIGPTRRHGSTPTTSHAPLRSGSFAVDGGNDLNGGFSSFRSVPSIGARHRKHGGADKEHSNDRVGSGNHGVRLSGPLDYSGARKVSFAEGIVSGLGLHGSPRERVVSSRSGPLTYKDH</sequence>
<dbReference type="GO" id="GO:0016477">
    <property type="term" value="P:cell migration"/>
    <property type="evidence" value="ECO:0007669"/>
    <property type="project" value="TreeGrafter"/>
</dbReference>
<feature type="region of interest" description="Disordered" evidence="2">
    <location>
        <begin position="727"/>
        <end position="753"/>
    </location>
</feature>
<evidence type="ECO:0000256" key="1">
    <source>
        <dbReference type="ARBA" id="ARBA00037947"/>
    </source>
</evidence>
<proteinExistence type="inferred from homology"/>
<dbReference type="EMBL" id="JABFUD020000014">
    <property type="protein sequence ID" value="KAI5070089.1"/>
    <property type="molecule type" value="Genomic_DNA"/>
</dbReference>
<dbReference type="Proteomes" id="UP000886520">
    <property type="component" value="Chromosome 14"/>
</dbReference>
<dbReference type="PANTHER" id="PTHR12093">
    <property type="entry name" value="NCK-ASSOCIATED PROTEIN 1"/>
    <property type="match status" value="1"/>
</dbReference>
<dbReference type="GO" id="GO:0031209">
    <property type="term" value="C:SCAR complex"/>
    <property type="evidence" value="ECO:0007669"/>
    <property type="project" value="TreeGrafter"/>
</dbReference>
<dbReference type="GO" id="GO:0000902">
    <property type="term" value="P:cell morphogenesis"/>
    <property type="evidence" value="ECO:0007669"/>
    <property type="project" value="TreeGrafter"/>
</dbReference>
<dbReference type="OrthoDB" id="548214at2759"/>
<accession>A0A9D4ZCG0</accession>
<keyword evidence="4" id="KW-1185">Reference proteome</keyword>
<dbReference type="PANTHER" id="PTHR12093:SF10">
    <property type="entry name" value="MEMBRANE-ASSOCIATED PROTEIN HEM"/>
    <property type="match status" value="1"/>
</dbReference>
<feature type="compositionally biased region" description="Basic and acidic residues" evidence="2">
    <location>
        <begin position="1304"/>
        <end position="1313"/>
    </location>
</feature>
<feature type="region of interest" description="Disordered" evidence="2">
    <location>
        <begin position="1298"/>
        <end position="1326"/>
    </location>
</feature>
<protein>
    <recommendedName>
        <fullName evidence="5">Protein NAP1</fullName>
    </recommendedName>
</protein>
<evidence type="ECO:0008006" key="5">
    <source>
        <dbReference type="Google" id="ProtNLM"/>
    </source>
</evidence>